<evidence type="ECO:0000313" key="3">
    <source>
        <dbReference type="EMBL" id="AOS46119.1"/>
    </source>
</evidence>
<reference evidence="3 4" key="1">
    <citation type="submission" date="2016-06" db="EMBL/GenBank/DDBJ databases">
        <title>Three novel species with peptidoglycan cell walls form the new genus Lacunisphaera gen. nov. in the family Opitutaceae of the verrucomicrobial subdivision 4.</title>
        <authorList>
            <person name="Rast P."/>
            <person name="Gloeckner I."/>
            <person name="Jogler M."/>
            <person name="Boedeker C."/>
            <person name="Jeske O."/>
            <person name="Wiegand S."/>
            <person name="Reinhardt R."/>
            <person name="Schumann P."/>
            <person name="Rohde M."/>
            <person name="Spring S."/>
            <person name="Gloeckner F.O."/>
            <person name="Jogler C."/>
        </authorList>
    </citation>
    <scope>NUCLEOTIDE SEQUENCE [LARGE SCALE GENOMIC DNA]</scope>
    <source>
        <strain evidence="3 4">IG16b</strain>
    </source>
</reference>
<dbReference type="SUPFAM" id="SSF57783">
    <property type="entry name" value="Zinc beta-ribbon"/>
    <property type="match status" value="1"/>
</dbReference>
<dbReference type="Pfam" id="PF01807">
    <property type="entry name" value="Zn_ribbon_DnaG"/>
    <property type="match status" value="1"/>
</dbReference>
<dbReference type="PANTHER" id="PTHR16222">
    <property type="entry name" value="ADP-RIBOSYLGLYCOHYDROLASE"/>
    <property type="match status" value="1"/>
</dbReference>
<dbReference type="InterPro" id="IPR050792">
    <property type="entry name" value="ADP-ribosylglycohydrolase"/>
</dbReference>
<dbReference type="Gene3D" id="3.90.580.10">
    <property type="entry name" value="Zinc finger, CHC2-type domain"/>
    <property type="match status" value="1"/>
</dbReference>
<keyword evidence="1" id="KW-0479">Metal-binding</keyword>
<dbReference type="PANTHER" id="PTHR16222:SF12">
    <property type="entry name" value="ADP-RIBOSYLGLYCOHYDROLASE-RELATED"/>
    <property type="match status" value="1"/>
</dbReference>
<dbReference type="GO" id="GO:0006260">
    <property type="term" value="P:DNA replication"/>
    <property type="evidence" value="ECO:0007669"/>
    <property type="project" value="InterPro"/>
</dbReference>
<keyword evidence="3" id="KW-0326">Glycosidase</keyword>
<evidence type="ECO:0000313" key="4">
    <source>
        <dbReference type="Proteomes" id="UP000095228"/>
    </source>
</evidence>
<feature type="domain" description="Zinc finger CHC2-type" evidence="2">
    <location>
        <begin position="310"/>
        <end position="360"/>
    </location>
</feature>
<feature type="binding site" evidence="1">
    <location>
        <position position="48"/>
    </location>
    <ligand>
        <name>Mg(2+)</name>
        <dbReference type="ChEBI" id="CHEBI:18420"/>
        <label>1</label>
    </ligand>
</feature>
<dbReference type="InterPro" id="IPR036977">
    <property type="entry name" value="DNA_primase_Znf_CHC2"/>
</dbReference>
<dbReference type="EC" id="3.2.2.24" evidence="3"/>
<accession>A0A1D8AZ09</accession>
<dbReference type="KEGG" id="obg:Verru16b_03215"/>
<dbReference type="GO" id="GO:0003677">
    <property type="term" value="F:DNA binding"/>
    <property type="evidence" value="ECO:0007669"/>
    <property type="project" value="InterPro"/>
</dbReference>
<evidence type="ECO:0000256" key="1">
    <source>
        <dbReference type="PIRSR" id="PIRSR605502-1"/>
    </source>
</evidence>
<name>A0A1D8AZ09_9BACT</name>
<proteinExistence type="predicted"/>
<dbReference type="OrthoDB" id="9798107at2"/>
<dbReference type="STRING" id="1838286.Verru16b_03215"/>
<feature type="binding site" evidence="1">
    <location>
        <position position="46"/>
    </location>
    <ligand>
        <name>Mg(2+)</name>
        <dbReference type="ChEBI" id="CHEBI:18420"/>
        <label>1</label>
    </ligand>
</feature>
<protein>
    <submittedName>
        <fullName evidence="3">ADP-ribosyl-[dinitrogen reductase] glycohydrolase</fullName>
        <ecNumber evidence="3">3.2.2.24</ecNumber>
    </submittedName>
</protein>
<dbReference type="EMBL" id="CP016094">
    <property type="protein sequence ID" value="AOS46119.1"/>
    <property type="molecule type" value="Genomic_DNA"/>
</dbReference>
<dbReference type="Proteomes" id="UP000095228">
    <property type="component" value="Chromosome"/>
</dbReference>
<feature type="binding site" evidence="1">
    <location>
        <position position="47"/>
    </location>
    <ligand>
        <name>Mg(2+)</name>
        <dbReference type="ChEBI" id="CHEBI:18420"/>
        <label>1</label>
    </ligand>
</feature>
<dbReference type="RefSeq" id="WP_069963208.1">
    <property type="nucleotide sequence ID" value="NZ_CP016094.1"/>
</dbReference>
<dbReference type="AlphaFoldDB" id="A0A1D8AZ09"/>
<evidence type="ECO:0000259" key="2">
    <source>
        <dbReference type="Pfam" id="PF01807"/>
    </source>
</evidence>
<dbReference type="Gene3D" id="1.10.4080.10">
    <property type="entry name" value="ADP-ribosylation/Crystallin J1"/>
    <property type="match status" value="1"/>
</dbReference>
<keyword evidence="1" id="KW-0460">Magnesium</keyword>
<dbReference type="GO" id="GO:0003899">
    <property type="term" value="F:DNA-directed RNA polymerase activity"/>
    <property type="evidence" value="ECO:0007669"/>
    <property type="project" value="InterPro"/>
</dbReference>
<gene>
    <name evidence="3" type="primary">draG_2</name>
    <name evidence="3" type="ORF">Verru16b_03215</name>
</gene>
<dbReference type="GO" id="GO:0047407">
    <property type="term" value="F:ADP-ribosyl-[dinitrogen reductase] hydrolase activity"/>
    <property type="evidence" value="ECO:0007669"/>
    <property type="project" value="UniProtKB-EC"/>
</dbReference>
<dbReference type="Pfam" id="PF03747">
    <property type="entry name" value="ADP_ribosyl_GH"/>
    <property type="match status" value="1"/>
</dbReference>
<dbReference type="InterPro" id="IPR005502">
    <property type="entry name" value="Ribosyl_crysJ1"/>
</dbReference>
<organism evidence="3 4">
    <name type="scientific">Lacunisphaera limnophila</name>
    <dbReference type="NCBI Taxonomy" id="1838286"/>
    <lineage>
        <taxon>Bacteria</taxon>
        <taxon>Pseudomonadati</taxon>
        <taxon>Verrucomicrobiota</taxon>
        <taxon>Opitutia</taxon>
        <taxon>Opitutales</taxon>
        <taxon>Opitutaceae</taxon>
        <taxon>Lacunisphaera</taxon>
    </lineage>
</organism>
<keyword evidence="4" id="KW-1185">Reference proteome</keyword>
<keyword evidence="3" id="KW-0378">Hydrolase</keyword>
<sequence length="368" mass="41013">MLFQLAIGDAYGAGFEYASKDFVAQHNNLERYISHPKHRQLPGTYTDDTQMALAIAELLIEKSPWTKEVIAQKFVDVFKRDPRKGYSQRFYWFLREVKDGSEFLARIDPRSTKSGAAMRAPPLGLLKSEAEVLAKAEFQARLTHDTPEGVASAQAAALTAHYFAYGLGPAEKLGRYLSNQVPYRYAWHKPWRGKVGPSGLEAVHAAVYVLSRESTLAGVLRETVNLTGDVDTVASIALAAASTTRDFLRDIPEALATALEHSTFGANHLQKVDRALSQLLPLRAQSSGEITRPFYREVIADKLRVVENIEHGQRIISECPFCDAEDFSIGAGFYKCFSCGKVGNAITFLVEVMKMPQDQAMDFYKKYM</sequence>
<dbReference type="GO" id="GO:0008270">
    <property type="term" value="F:zinc ion binding"/>
    <property type="evidence" value="ECO:0007669"/>
    <property type="project" value="InterPro"/>
</dbReference>
<comment type="cofactor">
    <cofactor evidence="1">
        <name>Mg(2+)</name>
        <dbReference type="ChEBI" id="CHEBI:18420"/>
    </cofactor>
    <text evidence="1">Binds 2 magnesium ions per subunit.</text>
</comment>
<dbReference type="InterPro" id="IPR002694">
    <property type="entry name" value="Znf_CHC2"/>
</dbReference>
<dbReference type="SUPFAM" id="SSF101478">
    <property type="entry name" value="ADP-ribosylglycohydrolase"/>
    <property type="match status" value="1"/>
</dbReference>
<dbReference type="InterPro" id="IPR036705">
    <property type="entry name" value="Ribosyl_crysJ1_sf"/>
</dbReference>